<dbReference type="Proteomes" id="UP001174136">
    <property type="component" value="Unassembled WGS sequence"/>
</dbReference>
<protein>
    <submittedName>
        <fullName evidence="1">Uncharacterized protein</fullName>
    </submittedName>
</protein>
<dbReference type="AlphaFoldDB" id="A0AA47NN53"/>
<gene>
    <name evidence="1" type="ORF">N1851_033931</name>
</gene>
<organism evidence="1 2">
    <name type="scientific">Merluccius polli</name>
    <name type="common">Benguela hake</name>
    <name type="synonym">Merluccius cadenati</name>
    <dbReference type="NCBI Taxonomy" id="89951"/>
    <lineage>
        <taxon>Eukaryota</taxon>
        <taxon>Metazoa</taxon>
        <taxon>Chordata</taxon>
        <taxon>Craniata</taxon>
        <taxon>Vertebrata</taxon>
        <taxon>Euteleostomi</taxon>
        <taxon>Actinopterygii</taxon>
        <taxon>Neopterygii</taxon>
        <taxon>Teleostei</taxon>
        <taxon>Neoteleostei</taxon>
        <taxon>Acanthomorphata</taxon>
        <taxon>Zeiogadaria</taxon>
        <taxon>Gadariae</taxon>
        <taxon>Gadiformes</taxon>
        <taxon>Gadoidei</taxon>
        <taxon>Merlucciidae</taxon>
        <taxon>Merluccius</taxon>
    </lineage>
</organism>
<name>A0AA47NN53_MERPO</name>
<comment type="caution">
    <text evidence="1">The sequence shown here is derived from an EMBL/GenBank/DDBJ whole genome shotgun (WGS) entry which is preliminary data.</text>
</comment>
<sequence>MDDKPGTFQLKSAAGALQGSHSGERLDCSELKGYKLIANITKQAEAASRWIWIKWNERWQSQPGDGLRTS</sequence>
<dbReference type="EMBL" id="JAOPHQ010006547">
    <property type="protein sequence ID" value="KAK0131388.1"/>
    <property type="molecule type" value="Genomic_DNA"/>
</dbReference>
<evidence type="ECO:0000313" key="1">
    <source>
        <dbReference type="EMBL" id="KAK0131388.1"/>
    </source>
</evidence>
<keyword evidence="2" id="KW-1185">Reference proteome</keyword>
<proteinExistence type="predicted"/>
<accession>A0AA47NN53</accession>
<evidence type="ECO:0000313" key="2">
    <source>
        <dbReference type="Proteomes" id="UP001174136"/>
    </source>
</evidence>
<reference evidence="1" key="1">
    <citation type="journal article" date="2023" name="Front. Mar. Sci.">
        <title>A new Merluccius polli reference genome to investigate the effects of global change in West African waters.</title>
        <authorList>
            <person name="Mateo J.L."/>
            <person name="Blanco-Fernandez C."/>
            <person name="Garcia-Vazquez E."/>
            <person name="Machado-Schiaffino G."/>
        </authorList>
    </citation>
    <scope>NUCLEOTIDE SEQUENCE</scope>
    <source>
        <strain evidence="1">C29</strain>
        <tissue evidence="1">Fin</tissue>
    </source>
</reference>